<organism evidence="1">
    <name type="scientific">Albugo laibachii Nc14</name>
    <dbReference type="NCBI Taxonomy" id="890382"/>
    <lineage>
        <taxon>Eukaryota</taxon>
        <taxon>Sar</taxon>
        <taxon>Stramenopiles</taxon>
        <taxon>Oomycota</taxon>
        <taxon>Peronosporomycetes</taxon>
        <taxon>Albuginales</taxon>
        <taxon>Albuginaceae</taxon>
        <taxon>Albugo</taxon>
    </lineage>
</organism>
<dbReference type="EMBL" id="FR824106">
    <property type="protein sequence ID" value="CCA19013.1"/>
    <property type="molecule type" value="Genomic_DNA"/>
</dbReference>
<reference evidence="1" key="1">
    <citation type="journal article" date="2011" name="PLoS Biol.">
        <title>Gene gain and loss during evolution of obligate parasitism in the white rust pathogen of Arabidopsis thaliana.</title>
        <authorList>
            <person name="Kemen E."/>
            <person name="Gardiner A."/>
            <person name="Schultz-Larsen T."/>
            <person name="Kemen A.C."/>
            <person name="Balmuth A.L."/>
            <person name="Robert-Seilaniantz A."/>
            <person name="Bailey K."/>
            <person name="Holub E."/>
            <person name="Studholme D.J."/>
            <person name="Maclean D."/>
            <person name="Jones J.D."/>
        </authorList>
    </citation>
    <scope>NUCLEOTIDE SEQUENCE</scope>
</reference>
<dbReference type="AlphaFoldDB" id="F0WCU4"/>
<evidence type="ECO:0000313" key="1">
    <source>
        <dbReference type="EMBL" id="CCA19013.1"/>
    </source>
</evidence>
<sequence length="188" mass="21307">MTISIHRTFGTSLNKYDLLEILKPFAIKPLGDKPFEFMNVNRYPADSDFYLRFSVCDVVTYGLPCPKVRPMVFYISIDSCSDAPGIFVESLLIFDVLPPVTKRKARNQLPDDLNRNAGRWVLKLWKAFRCVSLTCRPLISDISTATKYTSLVSCIFMVQLLMQQGGAWTGADVSFDLMQISWALQSES</sequence>
<proteinExistence type="predicted"/>
<reference evidence="1" key="2">
    <citation type="submission" date="2011-02" db="EMBL/GenBank/DDBJ databases">
        <authorList>
            <person name="MacLean D."/>
        </authorList>
    </citation>
    <scope>NUCLEOTIDE SEQUENCE</scope>
</reference>
<name>F0WCU4_9STRA</name>
<protein>
    <submittedName>
        <fullName evidence="1">AlNc14C61G4470 protein</fullName>
    </submittedName>
</protein>
<accession>F0WCU4</accession>
<dbReference type="HOGENOM" id="CLU_1443450_0_0_1"/>
<gene>
    <name evidence="1" type="primary">AlNc14C61G4470</name>
    <name evidence="1" type="ORF">ALNC14_051560</name>
</gene>